<organism evidence="2 3">
    <name type="scientific">Microbacterium marinum</name>
    <dbReference type="NCBI Taxonomy" id="421115"/>
    <lineage>
        <taxon>Bacteria</taxon>
        <taxon>Bacillati</taxon>
        <taxon>Actinomycetota</taxon>
        <taxon>Actinomycetes</taxon>
        <taxon>Micrococcales</taxon>
        <taxon>Microbacteriaceae</taxon>
        <taxon>Microbacterium</taxon>
    </lineage>
</organism>
<reference evidence="2 3" key="1">
    <citation type="submission" date="2020-08" db="EMBL/GenBank/DDBJ databases">
        <title>Sequencing the genomes of 1000 actinobacteria strains.</title>
        <authorList>
            <person name="Klenk H.-P."/>
        </authorList>
    </citation>
    <scope>NUCLEOTIDE SEQUENCE [LARGE SCALE GENOMIC DNA]</scope>
    <source>
        <strain evidence="2 3">DSM 24947</strain>
    </source>
</reference>
<keyword evidence="2" id="KW-0255">Endonuclease</keyword>
<evidence type="ECO:0000313" key="2">
    <source>
        <dbReference type="EMBL" id="MBB4666187.1"/>
    </source>
</evidence>
<dbReference type="RefSeq" id="WP_184215568.1">
    <property type="nucleotide sequence ID" value="NZ_JACHMD010000001.1"/>
</dbReference>
<keyword evidence="2" id="KW-0540">Nuclease</keyword>
<sequence length="277" mass="30415">MDERTLCLEIRRRGGVARTTSLIDAGASRHRIEAAVRRGLAVRLRRGWVAVPDADPDVVAAARAGVVLTCVTAAERHGLWVMRDDSRHVAAPAHAGHVAVSGAVVHWAAPPTPRHPDALVDSVENTLVAVARCQPRELALAVWESALRLGKTDRELMSSLALPPSAREVCEAASLFSDSGLETLLPRRLRWLRMSMRQQVWLLGRPVDLLIGDRLVIQIDGGHHVGAQRAADIEHDARLMLHGYHVIRVTYAQVMEMWPSVQDLITGAIARGLHRAR</sequence>
<evidence type="ECO:0000259" key="1">
    <source>
        <dbReference type="Pfam" id="PF04480"/>
    </source>
</evidence>
<dbReference type="InterPro" id="IPR007569">
    <property type="entry name" value="DUF559"/>
</dbReference>
<dbReference type="Gene3D" id="3.40.960.10">
    <property type="entry name" value="VSR Endonuclease"/>
    <property type="match status" value="1"/>
</dbReference>
<protein>
    <submittedName>
        <fullName evidence="2">Very-short-patch-repair endonuclease</fullName>
    </submittedName>
</protein>
<evidence type="ECO:0000313" key="3">
    <source>
        <dbReference type="Proteomes" id="UP000573729"/>
    </source>
</evidence>
<dbReference type="GO" id="GO:0004519">
    <property type="term" value="F:endonuclease activity"/>
    <property type="evidence" value="ECO:0007669"/>
    <property type="project" value="UniProtKB-KW"/>
</dbReference>
<dbReference type="AlphaFoldDB" id="A0A7W7FHL9"/>
<proteinExistence type="predicted"/>
<keyword evidence="2" id="KW-0378">Hydrolase</keyword>
<name>A0A7W7FHL9_9MICO</name>
<feature type="domain" description="DUF559" evidence="1">
    <location>
        <begin position="194"/>
        <end position="266"/>
    </location>
</feature>
<dbReference type="Proteomes" id="UP000573729">
    <property type="component" value="Unassembled WGS sequence"/>
</dbReference>
<keyword evidence="3" id="KW-1185">Reference proteome</keyword>
<accession>A0A7W7FHL9</accession>
<dbReference type="EMBL" id="JACHMD010000001">
    <property type="protein sequence ID" value="MBB4666187.1"/>
    <property type="molecule type" value="Genomic_DNA"/>
</dbReference>
<gene>
    <name evidence="2" type="ORF">BKA24_000896</name>
</gene>
<comment type="caution">
    <text evidence="2">The sequence shown here is derived from an EMBL/GenBank/DDBJ whole genome shotgun (WGS) entry which is preliminary data.</text>
</comment>
<dbReference type="Pfam" id="PF04480">
    <property type="entry name" value="DUF559"/>
    <property type="match status" value="1"/>
</dbReference>